<evidence type="ECO:0000313" key="4">
    <source>
        <dbReference type="Proteomes" id="UP001190700"/>
    </source>
</evidence>
<gene>
    <name evidence="3" type="ORF">CYMTET_36828</name>
</gene>
<reference evidence="3 4" key="1">
    <citation type="journal article" date="2015" name="Genome Biol. Evol.">
        <title>Comparative Genomics of a Bacterivorous Green Alga Reveals Evolutionary Causalities and Consequences of Phago-Mixotrophic Mode of Nutrition.</title>
        <authorList>
            <person name="Burns J.A."/>
            <person name="Paasch A."/>
            <person name="Narechania A."/>
            <person name="Kim E."/>
        </authorList>
    </citation>
    <scope>NUCLEOTIDE SEQUENCE [LARGE SCALE GENOMIC DNA]</scope>
    <source>
        <strain evidence="3 4">PLY_AMNH</strain>
    </source>
</reference>
<dbReference type="InterPro" id="IPR010987">
    <property type="entry name" value="Glutathione-S-Trfase_C-like"/>
</dbReference>
<keyword evidence="4" id="KW-1185">Reference proteome</keyword>
<dbReference type="Pfam" id="PF14497">
    <property type="entry name" value="GST_C_3"/>
    <property type="match status" value="1"/>
</dbReference>
<dbReference type="Gene3D" id="3.40.30.10">
    <property type="entry name" value="Glutaredoxin"/>
    <property type="match status" value="1"/>
</dbReference>
<dbReference type="InterPro" id="IPR050213">
    <property type="entry name" value="GST_superfamily"/>
</dbReference>
<proteinExistence type="predicted"/>
<feature type="domain" description="GST C-terminal" evidence="2">
    <location>
        <begin position="83"/>
        <end position="204"/>
    </location>
</feature>
<feature type="domain" description="GST N-terminal" evidence="1">
    <location>
        <begin position="1"/>
        <end position="81"/>
    </location>
</feature>
<dbReference type="AlphaFoldDB" id="A0AAE0F787"/>
<dbReference type="InterPro" id="IPR036282">
    <property type="entry name" value="Glutathione-S-Trfase_C_sf"/>
</dbReference>
<evidence type="ECO:0000313" key="3">
    <source>
        <dbReference type="EMBL" id="KAK3253942.1"/>
    </source>
</evidence>
<dbReference type="GO" id="GO:0004364">
    <property type="term" value="F:glutathione transferase activity"/>
    <property type="evidence" value="ECO:0007669"/>
    <property type="project" value="TreeGrafter"/>
</dbReference>
<dbReference type="SFLD" id="SFLDS00019">
    <property type="entry name" value="Glutathione_Transferase_(cytos"/>
    <property type="match status" value="1"/>
</dbReference>
<organism evidence="3 4">
    <name type="scientific">Cymbomonas tetramitiformis</name>
    <dbReference type="NCBI Taxonomy" id="36881"/>
    <lineage>
        <taxon>Eukaryota</taxon>
        <taxon>Viridiplantae</taxon>
        <taxon>Chlorophyta</taxon>
        <taxon>Pyramimonadophyceae</taxon>
        <taxon>Pyramimonadales</taxon>
        <taxon>Pyramimonadaceae</taxon>
        <taxon>Cymbomonas</taxon>
    </lineage>
</organism>
<dbReference type="SUPFAM" id="SSF52833">
    <property type="entry name" value="Thioredoxin-like"/>
    <property type="match status" value="1"/>
</dbReference>
<dbReference type="InterPro" id="IPR004045">
    <property type="entry name" value="Glutathione_S-Trfase_N"/>
</dbReference>
<dbReference type="GO" id="GO:0006749">
    <property type="term" value="P:glutathione metabolic process"/>
    <property type="evidence" value="ECO:0007669"/>
    <property type="project" value="TreeGrafter"/>
</dbReference>
<name>A0AAE0F787_9CHLO</name>
<dbReference type="PANTHER" id="PTHR11571:SF230">
    <property type="entry name" value="GLUTATHIONE TRANSFERASE"/>
    <property type="match status" value="1"/>
</dbReference>
<sequence length="353" mass="38571">MSATLHYFHGRGRAEQARWMLAATGVPFENKCLDTAHDFQKLKDDGLLLFEQVPLLEIDGLKLTQSQSIVRYLARRGNMYGSSPSDYVQCDMIADAINDFQSAIISYPFSSDRVAHLQNLLSAVKRYCPMFEKILGGNKEGGAVFLVGPSLTYPDVLMAQILTAHIEILPECLQSYPGLCKLRSHVLSLPGVSEYLTSSLYFPFPTGEVGDKLIPAVRDSPSTPPVSVLAAAHANDSEGIKQARALFEGNNERAAAIYAKGRHRQWAKAVRELGLGGKELYFEAAGDSERLSKIVVVLKNEFGSSAGLDLASFDFDNPTKGAIPKVNELLYDTIAHVVKNDSAAEHFLLGTSC</sequence>
<dbReference type="PROSITE" id="PS50404">
    <property type="entry name" value="GST_NTER"/>
    <property type="match status" value="1"/>
</dbReference>
<dbReference type="InterPro" id="IPR036249">
    <property type="entry name" value="Thioredoxin-like_sf"/>
</dbReference>
<dbReference type="Proteomes" id="UP001190700">
    <property type="component" value="Unassembled WGS sequence"/>
</dbReference>
<dbReference type="Gene3D" id="1.20.1050.10">
    <property type="match status" value="1"/>
</dbReference>
<dbReference type="PANTHER" id="PTHR11571">
    <property type="entry name" value="GLUTATHIONE S-TRANSFERASE"/>
    <property type="match status" value="1"/>
</dbReference>
<dbReference type="InterPro" id="IPR004046">
    <property type="entry name" value="GST_C"/>
</dbReference>
<dbReference type="PROSITE" id="PS50405">
    <property type="entry name" value="GST_CTER"/>
    <property type="match status" value="1"/>
</dbReference>
<dbReference type="SUPFAM" id="SSF47616">
    <property type="entry name" value="GST C-terminal domain-like"/>
    <property type="match status" value="1"/>
</dbReference>
<dbReference type="EMBL" id="LGRX02024528">
    <property type="protein sequence ID" value="KAK3253942.1"/>
    <property type="molecule type" value="Genomic_DNA"/>
</dbReference>
<dbReference type="Pfam" id="PF02798">
    <property type="entry name" value="GST_N"/>
    <property type="match status" value="1"/>
</dbReference>
<dbReference type="InterPro" id="IPR040079">
    <property type="entry name" value="Glutathione_S-Trfase"/>
</dbReference>
<evidence type="ECO:0000259" key="1">
    <source>
        <dbReference type="PROSITE" id="PS50404"/>
    </source>
</evidence>
<dbReference type="CDD" id="cd03192">
    <property type="entry name" value="GST_C_Sigma_like"/>
    <property type="match status" value="1"/>
</dbReference>
<dbReference type="SFLD" id="SFLDG01205">
    <property type="entry name" value="AMPS.1"/>
    <property type="match status" value="1"/>
</dbReference>
<dbReference type="SFLD" id="SFLDG00363">
    <property type="entry name" value="AMPS_(cytGST):_Alpha-__Mu-__Pi"/>
    <property type="match status" value="1"/>
</dbReference>
<protein>
    <recommendedName>
        <fullName evidence="5">Glutathione S-transferase</fullName>
    </recommendedName>
</protein>
<accession>A0AAE0F787</accession>
<evidence type="ECO:0008006" key="5">
    <source>
        <dbReference type="Google" id="ProtNLM"/>
    </source>
</evidence>
<evidence type="ECO:0000259" key="2">
    <source>
        <dbReference type="PROSITE" id="PS50405"/>
    </source>
</evidence>
<comment type="caution">
    <text evidence="3">The sequence shown here is derived from an EMBL/GenBank/DDBJ whole genome shotgun (WGS) entry which is preliminary data.</text>
</comment>